<dbReference type="EMBL" id="JANBQB010001733">
    <property type="protein sequence ID" value="KAJ1970529.1"/>
    <property type="molecule type" value="Genomic_DNA"/>
</dbReference>
<dbReference type="FunFam" id="3.40.50.300:FF:003492">
    <property type="entry name" value="AGAP012735-PA"/>
    <property type="match status" value="1"/>
</dbReference>
<dbReference type="GO" id="GO:0005524">
    <property type="term" value="F:ATP binding"/>
    <property type="evidence" value="ECO:0007669"/>
    <property type="project" value="UniProtKB-KW"/>
</dbReference>
<dbReference type="PROSITE" id="PS50893">
    <property type="entry name" value="ABC_TRANSPORTER_2"/>
    <property type="match status" value="1"/>
</dbReference>
<dbReference type="PROSITE" id="PS00211">
    <property type="entry name" value="ABC_TRANSPORTER_1"/>
    <property type="match status" value="1"/>
</dbReference>
<dbReference type="Gene3D" id="3.40.50.300">
    <property type="entry name" value="P-loop containing nucleotide triphosphate hydrolases"/>
    <property type="match status" value="1"/>
</dbReference>
<dbReference type="GO" id="GO:0042626">
    <property type="term" value="F:ATPase-coupled transmembrane transporter activity"/>
    <property type="evidence" value="ECO:0007669"/>
    <property type="project" value="TreeGrafter"/>
</dbReference>
<reference evidence="6" key="1">
    <citation type="submission" date="2022-07" db="EMBL/GenBank/DDBJ databases">
        <title>Phylogenomic reconstructions and comparative analyses of Kickxellomycotina fungi.</title>
        <authorList>
            <person name="Reynolds N.K."/>
            <person name="Stajich J.E."/>
            <person name="Barry K."/>
            <person name="Grigoriev I.V."/>
            <person name="Crous P."/>
            <person name="Smith M.E."/>
        </authorList>
    </citation>
    <scope>NUCLEOTIDE SEQUENCE</scope>
    <source>
        <strain evidence="6">RSA 567</strain>
    </source>
</reference>
<comment type="subcellular location">
    <subcellularLocation>
        <location evidence="1">Membrane</location>
        <topology evidence="1">Multi-pass membrane protein</topology>
    </subcellularLocation>
</comment>
<organism evidence="6 7">
    <name type="scientific">Dimargaris verticillata</name>
    <dbReference type="NCBI Taxonomy" id="2761393"/>
    <lineage>
        <taxon>Eukaryota</taxon>
        <taxon>Fungi</taxon>
        <taxon>Fungi incertae sedis</taxon>
        <taxon>Zoopagomycota</taxon>
        <taxon>Kickxellomycotina</taxon>
        <taxon>Dimargaritomycetes</taxon>
        <taxon>Dimargaritales</taxon>
        <taxon>Dimargaritaceae</taxon>
        <taxon>Dimargaris</taxon>
    </lineage>
</organism>
<keyword evidence="3" id="KW-0547">Nucleotide-binding</keyword>
<comment type="caution">
    <text evidence="6">The sequence shown here is derived from an EMBL/GenBank/DDBJ whole genome shotgun (WGS) entry which is preliminary data.</text>
</comment>
<keyword evidence="7" id="KW-1185">Reference proteome</keyword>
<dbReference type="Proteomes" id="UP001151582">
    <property type="component" value="Unassembled WGS sequence"/>
</dbReference>
<protein>
    <recommendedName>
        <fullName evidence="5">ABC transporter domain-containing protein</fullName>
    </recommendedName>
</protein>
<sequence length="257" mass="28079">MIPQDPVLFEGTLRSNLDPFDEYDDGIIWDALRSTHLVAQDPVRQAKSMVHLPDLARAHSVMASESMVRPVSAQDLSAVASAAANSNVLLHKQGPTSAPGPPALPPPTVGEEARPLFNSLEAPIAEGGHNLSLGQRQLVALARALVRQSKVIIMDEATASVDFETDHRIQQTIRQEFATATLVCIAHRLRTIIDYDRVMVLDRGHLVEFQKPLTLLRTPDSLFRAMCEKSGELDVLLALAQQAEDVDQGFRAIPSDA</sequence>
<accession>A0A9W8AVG0</accession>
<dbReference type="OrthoDB" id="6500128at2759"/>
<evidence type="ECO:0000256" key="2">
    <source>
        <dbReference type="ARBA" id="ARBA00009726"/>
    </source>
</evidence>
<dbReference type="GO" id="GO:0016887">
    <property type="term" value="F:ATP hydrolysis activity"/>
    <property type="evidence" value="ECO:0007669"/>
    <property type="project" value="InterPro"/>
</dbReference>
<evidence type="ECO:0000259" key="5">
    <source>
        <dbReference type="PROSITE" id="PS50893"/>
    </source>
</evidence>
<dbReference type="PANTHER" id="PTHR24223:SF456">
    <property type="entry name" value="MULTIDRUG RESISTANCE-ASSOCIATED PROTEIN LETHAL(2)03659"/>
    <property type="match status" value="1"/>
</dbReference>
<feature type="domain" description="ABC transporter" evidence="5">
    <location>
        <begin position="7"/>
        <end position="228"/>
    </location>
</feature>
<gene>
    <name evidence="6" type="ORF">H4R34_006034</name>
</gene>
<proteinExistence type="inferred from homology"/>
<evidence type="ECO:0000256" key="1">
    <source>
        <dbReference type="ARBA" id="ARBA00004141"/>
    </source>
</evidence>
<evidence type="ECO:0000256" key="3">
    <source>
        <dbReference type="ARBA" id="ARBA00022741"/>
    </source>
</evidence>
<evidence type="ECO:0000256" key="4">
    <source>
        <dbReference type="ARBA" id="ARBA00022840"/>
    </source>
</evidence>
<dbReference type="AlphaFoldDB" id="A0A9W8AVG0"/>
<dbReference type="Pfam" id="PF00005">
    <property type="entry name" value="ABC_tran"/>
    <property type="match status" value="1"/>
</dbReference>
<keyword evidence="4" id="KW-0067">ATP-binding</keyword>
<dbReference type="InterPro" id="IPR017871">
    <property type="entry name" value="ABC_transporter-like_CS"/>
</dbReference>
<dbReference type="GO" id="GO:0016020">
    <property type="term" value="C:membrane"/>
    <property type="evidence" value="ECO:0007669"/>
    <property type="project" value="UniProtKB-SubCell"/>
</dbReference>
<dbReference type="InterPro" id="IPR027417">
    <property type="entry name" value="P-loop_NTPase"/>
</dbReference>
<dbReference type="SUPFAM" id="SSF52540">
    <property type="entry name" value="P-loop containing nucleoside triphosphate hydrolases"/>
    <property type="match status" value="1"/>
</dbReference>
<dbReference type="PANTHER" id="PTHR24223">
    <property type="entry name" value="ATP-BINDING CASSETTE SUB-FAMILY C"/>
    <property type="match status" value="1"/>
</dbReference>
<evidence type="ECO:0000313" key="6">
    <source>
        <dbReference type="EMBL" id="KAJ1970529.1"/>
    </source>
</evidence>
<dbReference type="InterPro" id="IPR003439">
    <property type="entry name" value="ABC_transporter-like_ATP-bd"/>
</dbReference>
<comment type="similarity">
    <text evidence="2">Belongs to the ABC transporter superfamily. ABCC family. Conjugate transporter (TC 3.A.1.208) subfamily.</text>
</comment>
<dbReference type="InterPro" id="IPR050173">
    <property type="entry name" value="ABC_transporter_C-like"/>
</dbReference>
<name>A0A9W8AVG0_9FUNG</name>
<evidence type="ECO:0000313" key="7">
    <source>
        <dbReference type="Proteomes" id="UP001151582"/>
    </source>
</evidence>